<feature type="signal peptide" evidence="11">
    <location>
        <begin position="1"/>
        <end position="24"/>
    </location>
</feature>
<dbReference type="PROSITE" id="PS50194">
    <property type="entry name" value="FILAMIN_REPEAT"/>
    <property type="match status" value="1"/>
</dbReference>
<evidence type="ECO:0000256" key="5">
    <source>
        <dbReference type="ARBA" id="ARBA00022729"/>
    </source>
</evidence>
<keyword evidence="5 11" id="KW-0732">Signal</keyword>
<dbReference type="Pfam" id="PF05686">
    <property type="entry name" value="Glyco_transf_90"/>
    <property type="match status" value="1"/>
</dbReference>
<dbReference type="FunFam" id="2.60.40.10:FF:000419">
    <property type="entry name" value="KDEL (Lys-Asp-Glu-Leu) containing 1"/>
    <property type="match status" value="1"/>
</dbReference>
<dbReference type="GO" id="GO:0046527">
    <property type="term" value="F:glucosyltransferase activity"/>
    <property type="evidence" value="ECO:0007669"/>
    <property type="project" value="TreeGrafter"/>
</dbReference>
<dbReference type="InterPro" id="IPR014756">
    <property type="entry name" value="Ig_E-set"/>
</dbReference>
<dbReference type="InterPro" id="IPR051091">
    <property type="entry name" value="O-Glucosyltr/Glycosyltrsf_90"/>
</dbReference>
<sequence length="514" mass="59967">MVFIYNHLLFVLSVLLFTTEKSSAEGADQSGTRTLSLEKSIVWGPGLKSRFSLPVRYFFIQAVDQFGENFTESIGEKAFEVKISQEDGGRARIYAQVLDLQDGSYTVRFRPFESYSTLRINLLHEGNHVGKSPYYLKGMVYHENCYCPMTNIEKWYVAHDCPDTYEQIDEDLSIFKRVNLKKVADEAVSRFNKKGMHSLTHYRIINNKVYRKTYGEHVGFKMFSDAIILSLTRKVVLPDVEFFVNLGDWPLEKKSLAEDPIPVFSWCGSDDTKDIVMPTYDLTEATIQMMHRVTLDTLSVQATKVAWENKTEKAFWRGRDSRQERLDLVVMSRKEPELIDAALTHMFFFKKEPEKYGELVKSTPFFDFFNYKYQINLDGTVAAYRFPYLMGGNSVVLKQDSPYYEHFYKSLEPGKHYIPFKRDLSDLREKIIWAKNHDEEVKKISRNAQNFVRENLLPKDVYCYHAKLFDRFSGLLVSKPDKPNGSWELVEQPNDQDSKCDCKRLKKTKKHDEL</sequence>
<accession>A0A8W8JUZ7</accession>
<dbReference type="OrthoDB" id="541052at2759"/>
<evidence type="ECO:0000256" key="6">
    <source>
        <dbReference type="ARBA" id="ARBA00022824"/>
    </source>
</evidence>
<keyword evidence="4" id="KW-0808">Transferase</keyword>
<evidence type="ECO:0000256" key="7">
    <source>
        <dbReference type="ARBA" id="ARBA00023180"/>
    </source>
</evidence>
<keyword evidence="14" id="KW-1185">Reference proteome</keyword>
<keyword evidence="7" id="KW-0325">Glycoprotein</keyword>
<feature type="domain" description="Glycosyl transferase CAP10" evidence="12">
    <location>
        <begin position="236"/>
        <end position="479"/>
    </location>
</feature>
<dbReference type="InterPro" id="IPR006598">
    <property type="entry name" value="CAP10"/>
</dbReference>
<dbReference type="EnsemblMetazoa" id="G21176.1">
    <property type="protein sequence ID" value="G21176.1:cds"/>
    <property type="gene ID" value="G21176"/>
</dbReference>
<dbReference type="InterPro" id="IPR001298">
    <property type="entry name" value="Filamin/ABP280_rpt"/>
</dbReference>
<dbReference type="SUPFAM" id="SSF81296">
    <property type="entry name" value="E set domains"/>
    <property type="match status" value="1"/>
</dbReference>
<proteinExistence type="inferred from homology"/>
<protein>
    <recommendedName>
        <fullName evidence="12">Glycosyl transferase CAP10 domain-containing protein</fullName>
    </recommendedName>
</protein>
<evidence type="ECO:0000256" key="11">
    <source>
        <dbReference type="SAM" id="SignalP"/>
    </source>
</evidence>
<feature type="repeat" description="Filamin" evidence="10">
    <location>
        <begin position="32"/>
        <end position="138"/>
    </location>
</feature>
<dbReference type="GO" id="GO:0012505">
    <property type="term" value="C:endomembrane system"/>
    <property type="evidence" value="ECO:0007669"/>
    <property type="project" value="TreeGrafter"/>
</dbReference>
<evidence type="ECO:0000256" key="4">
    <source>
        <dbReference type="ARBA" id="ARBA00022679"/>
    </source>
</evidence>
<evidence type="ECO:0000256" key="8">
    <source>
        <dbReference type="ARBA" id="ARBA00047553"/>
    </source>
</evidence>
<name>A0A8W8JUZ7_MAGGI</name>
<dbReference type="InterPro" id="IPR017868">
    <property type="entry name" value="Filamin/ABP280_repeat-like"/>
</dbReference>
<keyword evidence="6" id="KW-0256">Endoplasmic reticulum</keyword>
<organism evidence="13 14">
    <name type="scientific">Magallana gigas</name>
    <name type="common">Pacific oyster</name>
    <name type="synonym">Crassostrea gigas</name>
    <dbReference type="NCBI Taxonomy" id="29159"/>
    <lineage>
        <taxon>Eukaryota</taxon>
        <taxon>Metazoa</taxon>
        <taxon>Spiralia</taxon>
        <taxon>Lophotrochozoa</taxon>
        <taxon>Mollusca</taxon>
        <taxon>Bivalvia</taxon>
        <taxon>Autobranchia</taxon>
        <taxon>Pteriomorphia</taxon>
        <taxon>Ostreida</taxon>
        <taxon>Ostreoidea</taxon>
        <taxon>Ostreidae</taxon>
        <taxon>Magallana</taxon>
    </lineage>
</organism>
<evidence type="ECO:0000313" key="14">
    <source>
        <dbReference type="Proteomes" id="UP000005408"/>
    </source>
</evidence>
<feature type="chain" id="PRO_5036492338" description="Glycosyl transferase CAP10 domain-containing protein" evidence="11">
    <location>
        <begin position="25"/>
        <end position="514"/>
    </location>
</feature>
<dbReference type="SMART" id="SM00557">
    <property type="entry name" value="IG_FLMN"/>
    <property type="match status" value="1"/>
</dbReference>
<evidence type="ECO:0000256" key="2">
    <source>
        <dbReference type="ARBA" id="ARBA00006063"/>
    </source>
</evidence>
<dbReference type="PANTHER" id="PTHR12203:SF122">
    <property type="entry name" value="GLYCOSYL TRANSFERASE CAP10 DOMAIN-CONTAINING PROTEIN"/>
    <property type="match status" value="1"/>
</dbReference>
<dbReference type="Pfam" id="PF00630">
    <property type="entry name" value="Filamin"/>
    <property type="match status" value="1"/>
</dbReference>
<comment type="pathway">
    <text evidence="1">Protein modification; protein glycosylation.</text>
</comment>
<evidence type="ECO:0000313" key="13">
    <source>
        <dbReference type="EnsemblMetazoa" id="G21176.1:cds"/>
    </source>
</evidence>
<dbReference type="Proteomes" id="UP000005408">
    <property type="component" value="Unassembled WGS sequence"/>
</dbReference>
<dbReference type="PANTHER" id="PTHR12203">
    <property type="entry name" value="KDEL LYS-ASP-GLU-LEU CONTAINING - RELATED"/>
    <property type="match status" value="1"/>
</dbReference>
<comment type="catalytic activity">
    <reaction evidence="9">
        <text>L-seryl-[EGF-like domain protein] + UDP-alpha-D-glucose = 3-O-(beta-D-glucosyl)-L-seryl-[EGF-like domain protein] + UDP + H(+)</text>
        <dbReference type="Rhea" id="RHEA:58116"/>
        <dbReference type="Rhea" id="RHEA-COMP:14610"/>
        <dbReference type="Rhea" id="RHEA-COMP:16010"/>
        <dbReference type="ChEBI" id="CHEBI:15378"/>
        <dbReference type="ChEBI" id="CHEBI:29999"/>
        <dbReference type="ChEBI" id="CHEBI:58223"/>
        <dbReference type="ChEBI" id="CHEBI:58885"/>
        <dbReference type="ChEBI" id="CHEBI:140576"/>
    </reaction>
</comment>
<dbReference type="Gene3D" id="2.60.40.10">
    <property type="entry name" value="Immunoglobulins"/>
    <property type="match status" value="1"/>
</dbReference>
<dbReference type="InterPro" id="IPR013783">
    <property type="entry name" value="Ig-like_fold"/>
</dbReference>
<comment type="similarity">
    <text evidence="2">Belongs to the KDELC family.</text>
</comment>
<evidence type="ECO:0000259" key="12">
    <source>
        <dbReference type="SMART" id="SM00672"/>
    </source>
</evidence>
<evidence type="ECO:0000256" key="10">
    <source>
        <dbReference type="PROSITE-ProRule" id="PRU00087"/>
    </source>
</evidence>
<comment type="catalytic activity">
    <reaction evidence="8">
        <text>L-seryl-[EGF-like domain protein] + UDP-alpha-D-xylose = 3-O-(beta-D-xylosyl)-L-seryl-[EGF-like domain protein] + UDP + H(+)</text>
        <dbReference type="Rhea" id="RHEA:62016"/>
        <dbReference type="Rhea" id="RHEA-COMP:16010"/>
        <dbReference type="Rhea" id="RHEA-COMP:16011"/>
        <dbReference type="ChEBI" id="CHEBI:15378"/>
        <dbReference type="ChEBI" id="CHEBI:29999"/>
        <dbReference type="ChEBI" id="CHEBI:57632"/>
        <dbReference type="ChEBI" id="CHEBI:58223"/>
        <dbReference type="ChEBI" id="CHEBI:132085"/>
    </reaction>
</comment>
<evidence type="ECO:0000256" key="9">
    <source>
        <dbReference type="ARBA" id="ARBA00049246"/>
    </source>
</evidence>
<keyword evidence="3" id="KW-0328">Glycosyltransferase</keyword>
<dbReference type="SMART" id="SM00672">
    <property type="entry name" value="CAP10"/>
    <property type="match status" value="1"/>
</dbReference>
<evidence type="ECO:0000256" key="1">
    <source>
        <dbReference type="ARBA" id="ARBA00004922"/>
    </source>
</evidence>
<dbReference type="OMA" id="MFMDATL"/>
<dbReference type="AlphaFoldDB" id="A0A8W8JUZ7"/>
<evidence type="ECO:0000256" key="3">
    <source>
        <dbReference type="ARBA" id="ARBA00022676"/>
    </source>
</evidence>
<reference evidence="13" key="1">
    <citation type="submission" date="2022-08" db="UniProtKB">
        <authorList>
            <consortium name="EnsemblMetazoa"/>
        </authorList>
    </citation>
    <scope>IDENTIFICATION</scope>
    <source>
        <strain evidence="13">05x7-T-G4-1.051#20</strain>
    </source>
</reference>